<dbReference type="InParanoid" id="A0A2K2AMX5"/>
<protein>
    <submittedName>
        <fullName evidence="2">Uncharacterized protein</fullName>
    </submittedName>
</protein>
<dbReference type="Proteomes" id="UP000006729">
    <property type="component" value="Chromosome 4"/>
</dbReference>
<keyword evidence="3" id="KW-1185">Reference proteome</keyword>
<sequence length="84" mass="9318">MVGVVCACAAKFWTNEINGATFASAQWWSCCCYRLQLMFMESTPGRVFSLSTVRYNTGAKAQDENNKTYSKQARPTPLLTPNGP</sequence>
<proteinExistence type="predicted"/>
<name>A0A2K2AMX5_POPTR</name>
<organism evidence="2 3">
    <name type="scientific">Populus trichocarpa</name>
    <name type="common">Western balsam poplar</name>
    <name type="synonym">Populus balsamifera subsp. trichocarpa</name>
    <dbReference type="NCBI Taxonomy" id="3694"/>
    <lineage>
        <taxon>Eukaryota</taxon>
        <taxon>Viridiplantae</taxon>
        <taxon>Streptophyta</taxon>
        <taxon>Embryophyta</taxon>
        <taxon>Tracheophyta</taxon>
        <taxon>Spermatophyta</taxon>
        <taxon>Magnoliopsida</taxon>
        <taxon>eudicotyledons</taxon>
        <taxon>Gunneridae</taxon>
        <taxon>Pentapetalae</taxon>
        <taxon>rosids</taxon>
        <taxon>fabids</taxon>
        <taxon>Malpighiales</taxon>
        <taxon>Salicaceae</taxon>
        <taxon>Saliceae</taxon>
        <taxon>Populus</taxon>
    </lineage>
</organism>
<dbReference type="EMBL" id="CM009293">
    <property type="protein sequence ID" value="PNT38875.1"/>
    <property type="molecule type" value="Genomic_DNA"/>
</dbReference>
<gene>
    <name evidence="2" type="ORF">POPTR_004G001100</name>
</gene>
<evidence type="ECO:0000256" key="1">
    <source>
        <dbReference type="SAM" id="MobiDB-lite"/>
    </source>
</evidence>
<evidence type="ECO:0000313" key="2">
    <source>
        <dbReference type="EMBL" id="PNT38875.1"/>
    </source>
</evidence>
<feature type="region of interest" description="Disordered" evidence="1">
    <location>
        <begin position="61"/>
        <end position="84"/>
    </location>
</feature>
<accession>A0A2K2AMX5</accession>
<evidence type="ECO:0000313" key="3">
    <source>
        <dbReference type="Proteomes" id="UP000006729"/>
    </source>
</evidence>
<reference evidence="2 3" key="1">
    <citation type="journal article" date="2006" name="Science">
        <title>The genome of black cottonwood, Populus trichocarpa (Torr. &amp; Gray).</title>
        <authorList>
            <person name="Tuskan G.A."/>
            <person name="Difazio S."/>
            <person name="Jansson S."/>
            <person name="Bohlmann J."/>
            <person name="Grigoriev I."/>
            <person name="Hellsten U."/>
            <person name="Putnam N."/>
            <person name="Ralph S."/>
            <person name="Rombauts S."/>
            <person name="Salamov A."/>
            <person name="Schein J."/>
            <person name="Sterck L."/>
            <person name="Aerts A."/>
            <person name="Bhalerao R.R."/>
            <person name="Bhalerao R.P."/>
            <person name="Blaudez D."/>
            <person name="Boerjan W."/>
            <person name="Brun A."/>
            <person name="Brunner A."/>
            <person name="Busov V."/>
            <person name="Campbell M."/>
            <person name="Carlson J."/>
            <person name="Chalot M."/>
            <person name="Chapman J."/>
            <person name="Chen G.L."/>
            <person name="Cooper D."/>
            <person name="Coutinho P.M."/>
            <person name="Couturier J."/>
            <person name="Covert S."/>
            <person name="Cronk Q."/>
            <person name="Cunningham R."/>
            <person name="Davis J."/>
            <person name="Degroeve S."/>
            <person name="Dejardin A."/>
            <person name="Depamphilis C."/>
            <person name="Detter J."/>
            <person name="Dirks B."/>
            <person name="Dubchak I."/>
            <person name="Duplessis S."/>
            <person name="Ehlting J."/>
            <person name="Ellis B."/>
            <person name="Gendler K."/>
            <person name="Goodstein D."/>
            <person name="Gribskov M."/>
            <person name="Grimwood J."/>
            <person name="Groover A."/>
            <person name="Gunter L."/>
            <person name="Hamberger B."/>
            <person name="Heinze B."/>
            <person name="Helariutta Y."/>
            <person name="Henrissat B."/>
            <person name="Holligan D."/>
            <person name="Holt R."/>
            <person name="Huang W."/>
            <person name="Islam-Faridi N."/>
            <person name="Jones S."/>
            <person name="Jones-Rhoades M."/>
            <person name="Jorgensen R."/>
            <person name="Joshi C."/>
            <person name="Kangasjarvi J."/>
            <person name="Karlsson J."/>
            <person name="Kelleher C."/>
            <person name="Kirkpatrick R."/>
            <person name="Kirst M."/>
            <person name="Kohler A."/>
            <person name="Kalluri U."/>
            <person name="Larimer F."/>
            <person name="Leebens-Mack J."/>
            <person name="Leple J.C."/>
            <person name="Locascio P."/>
            <person name="Lou Y."/>
            <person name="Lucas S."/>
            <person name="Martin F."/>
            <person name="Montanini B."/>
            <person name="Napoli C."/>
            <person name="Nelson D.R."/>
            <person name="Nelson C."/>
            <person name="Nieminen K."/>
            <person name="Nilsson O."/>
            <person name="Pereda V."/>
            <person name="Peter G."/>
            <person name="Philippe R."/>
            <person name="Pilate G."/>
            <person name="Poliakov A."/>
            <person name="Razumovskaya J."/>
            <person name="Richardson P."/>
            <person name="Rinaldi C."/>
            <person name="Ritland K."/>
            <person name="Rouze P."/>
            <person name="Ryaboy D."/>
            <person name="Schmutz J."/>
            <person name="Schrader J."/>
            <person name="Segerman B."/>
            <person name="Shin H."/>
            <person name="Siddiqui A."/>
            <person name="Sterky F."/>
            <person name="Terry A."/>
            <person name="Tsai C.J."/>
            <person name="Uberbacher E."/>
            <person name="Unneberg P."/>
            <person name="Vahala J."/>
            <person name="Wall K."/>
            <person name="Wessler S."/>
            <person name="Yang G."/>
            <person name="Yin T."/>
            <person name="Douglas C."/>
            <person name="Marra M."/>
            <person name="Sandberg G."/>
            <person name="Van de Peer Y."/>
            <person name="Rokhsar D."/>
        </authorList>
    </citation>
    <scope>NUCLEOTIDE SEQUENCE [LARGE SCALE GENOMIC DNA]</scope>
    <source>
        <strain evidence="3">cv. Nisqually</strain>
    </source>
</reference>
<dbReference type="AlphaFoldDB" id="A0A2K2AMX5"/>